<dbReference type="PANTHER" id="PTHR10098:SF112">
    <property type="entry name" value="SLR0380 PROTEIN"/>
    <property type="match status" value="1"/>
</dbReference>
<feature type="domain" description="Filamentous haemagglutinin FhaB/tRNA nuclease CdiA-like TPS" evidence="3">
    <location>
        <begin position="30"/>
        <end position="144"/>
    </location>
</feature>
<dbReference type="RefSeq" id="WP_193872013.1">
    <property type="nucleotide sequence ID" value="NZ_JADEWU010000118.1"/>
</dbReference>
<feature type="signal peptide" evidence="2">
    <location>
        <begin position="1"/>
        <end position="25"/>
    </location>
</feature>
<dbReference type="InterPro" id="IPR011050">
    <property type="entry name" value="Pectin_lyase_fold/virulence"/>
</dbReference>
<dbReference type="Pfam" id="PF12770">
    <property type="entry name" value="CHAT"/>
    <property type="match status" value="1"/>
</dbReference>
<feature type="compositionally biased region" description="Low complexity" evidence="1">
    <location>
        <begin position="739"/>
        <end position="756"/>
    </location>
</feature>
<accession>A0ABR9UJS2</accession>
<evidence type="ECO:0000313" key="5">
    <source>
        <dbReference type="Proteomes" id="UP000640725"/>
    </source>
</evidence>
<dbReference type="Proteomes" id="UP000640725">
    <property type="component" value="Unassembled WGS sequence"/>
</dbReference>
<dbReference type="NCBIfam" id="TIGR01901">
    <property type="entry name" value="adhes_NPXG"/>
    <property type="match status" value="1"/>
</dbReference>
<dbReference type="EMBL" id="JADEWU010000118">
    <property type="protein sequence ID" value="MBE9146702.1"/>
    <property type="molecule type" value="Genomic_DNA"/>
</dbReference>
<dbReference type="Pfam" id="PF05860">
    <property type="entry name" value="TPS"/>
    <property type="match status" value="1"/>
</dbReference>
<name>A0ABR9UJS2_9CYAN</name>
<keyword evidence="5" id="KW-1185">Reference proteome</keyword>
<dbReference type="Gene3D" id="2.160.20.10">
    <property type="entry name" value="Single-stranded right-handed beta-helix, Pectin lyase-like"/>
    <property type="match status" value="1"/>
</dbReference>
<feature type="region of interest" description="Disordered" evidence="1">
    <location>
        <begin position="680"/>
        <end position="759"/>
    </location>
</feature>
<proteinExistence type="predicted"/>
<evidence type="ECO:0000259" key="3">
    <source>
        <dbReference type="SMART" id="SM00912"/>
    </source>
</evidence>
<protein>
    <submittedName>
        <fullName evidence="4">CHAT domain-containing protein</fullName>
    </submittedName>
</protein>
<comment type="caution">
    <text evidence="4">The sequence shown here is derived from an EMBL/GenBank/DDBJ whole genome shotgun (WGS) entry which is preliminary data.</text>
</comment>
<dbReference type="InterPro" id="IPR024983">
    <property type="entry name" value="CHAT_dom"/>
</dbReference>
<keyword evidence="2" id="KW-0732">Signal</keyword>
<dbReference type="SUPFAM" id="SSF51126">
    <property type="entry name" value="Pectin lyase-like"/>
    <property type="match status" value="1"/>
</dbReference>
<feature type="chain" id="PRO_5045401067" evidence="2">
    <location>
        <begin position="26"/>
        <end position="1189"/>
    </location>
</feature>
<evidence type="ECO:0000256" key="1">
    <source>
        <dbReference type="SAM" id="MobiDB-lite"/>
    </source>
</evidence>
<dbReference type="PANTHER" id="PTHR10098">
    <property type="entry name" value="RAPSYN-RELATED"/>
    <property type="match status" value="1"/>
</dbReference>
<organism evidence="4 5">
    <name type="scientific">Planktothrix mougeotii LEGE 06226</name>
    <dbReference type="NCBI Taxonomy" id="1828728"/>
    <lineage>
        <taxon>Bacteria</taxon>
        <taxon>Bacillati</taxon>
        <taxon>Cyanobacteriota</taxon>
        <taxon>Cyanophyceae</taxon>
        <taxon>Oscillatoriophycideae</taxon>
        <taxon>Oscillatoriales</taxon>
        <taxon>Microcoleaceae</taxon>
        <taxon>Planktothrix</taxon>
    </lineage>
</organism>
<sequence length="1189" mass="126553">MKIQHSLSLFGFIFASVLVPPLVHAQPIIPANDGTGTQIIPQNNQWNIQGGQRSSDGSNLFHSFQNFNVNTGQIVNFISEPNIQNILGRVTGGQASIIDGLIQVIGGNSNLFLMNPAGIVFGSNASLNIPAAFTVTTADAIGFGQGNWFNSIGNNNWSTLVGTPSEFQFNSPQPGAIINLGELNINSGQSLRLVGGTVINEGSLNAPSGEIYVQTVPGQSLVKISQIGHALSLEITPNLTANSIFINPLSLPELLTGSGLNSATQTTLNQAGEVVLSNGLSVNSGDVIMTSGARVNAQTANLQAVNNLTLVENQLSTTGDLNLIATNTVTIRDGQTPFKANAGGNLTIKGNQNIDILALNHPITPLQSQGNMTLISDGIISGDAHFSSRGNFSILNLRGTGGNFVSLYDPIISSEADVIFGDYTGSSLKIESKGAISGGNINITTPDTSLTNITDPDAEILNSSPALILQSGVQTLANPVNLSPNSQFTTPENQIISTQDNGLAGNPSISVGEISTAGGLVRLESASEITVNSIATQGGNINLNAVNNILVTNTLNSQGGSINLTSGGVLQVQGTLLDQNGIPVSISSANGSNGGAITIQYQGGETVPFVIGDATLNGTAGAITTGSETIQPPVTTVSNSNPFNQGNITILNAAIPLNNNTTVNPQEPTEVIDDLTVDTDEQSGDNQATSEGVIDENSPLSLEEDNSVTLNENSMNEGDSPSNTDGTTTPEEPENADGTTTPEEPQNTETAEAETPMNQTTQVASVVPDIVELKTEINNNFEMGNVEQALSGLENLISYEYSNYLGTNFNNSQPQSSQIPQILSNLDHQTNTKSALIYVYSRENRLEIVLVRANGSIVHRNVPNVNQKILVDLIKEFRLEVSSLRKNQQGTYLQKAQQLYEWIIAPIEPELKQDHVDILMFTMDAILRGIPLAALYDGKQFLVEKYALSLIPSFSLVNTQYHSTAEANVLAMGASEFQDQNPLPAVPLELSTVTSELGTNQYFLNENFTLFNLKNQYQTNPTPIIHLATHADFKPGDASNSYIHLWDQKLPLNQLSQLGLSDPTVDLLVLSACRTAVGDKDAELGFAGLAVASGAKSVLASLWYVSDEGTLGLMSEFYHHLETMGIKAKALQSAQIAMIRGQVRIEDGRLILVNQNQEITLPPTLKNLNNNDLNYPYYWAAFTLVGSPW</sequence>
<evidence type="ECO:0000256" key="2">
    <source>
        <dbReference type="SAM" id="SignalP"/>
    </source>
</evidence>
<dbReference type="SMART" id="SM00912">
    <property type="entry name" value="Haemagg_act"/>
    <property type="match status" value="1"/>
</dbReference>
<reference evidence="4 5" key="1">
    <citation type="submission" date="2020-10" db="EMBL/GenBank/DDBJ databases">
        <authorList>
            <person name="Castelo-Branco R."/>
            <person name="Eusebio N."/>
            <person name="Adriana R."/>
            <person name="Vieira A."/>
            <person name="Brugerolle De Fraissinette N."/>
            <person name="Rezende De Castro R."/>
            <person name="Schneider M.P."/>
            <person name="Vasconcelos V."/>
            <person name="Leao P.N."/>
        </authorList>
    </citation>
    <scope>NUCLEOTIDE SEQUENCE [LARGE SCALE GENOMIC DNA]</scope>
    <source>
        <strain evidence="4 5">LEGE 06226</strain>
    </source>
</reference>
<gene>
    <name evidence="4" type="ORF">IQ236_26260</name>
</gene>
<evidence type="ECO:0000313" key="4">
    <source>
        <dbReference type="EMBL" id="MBE9146702.1"/>
    </source>
</evidence>
<dbReference type="InterPro" id="IPR012334">
    <property type="entry name" value="Pectin_lyas_fold"/>
</dbReference>
<feature type="compositionally biased region" description="Polar residues" evidence="1">
    <location>
        <begin position="707"/>
        <end position="730"/>
    </location>
</feature>
<dbReference type="InterPro" id="IPR008638">
    <property type="entry name" value="FhaB/CdiA-like_TPS"/>
</dbReference>